<evidence type="ECO:0000313" key="2">
    <source>
        <dbReference type="Proteomes" id="UP000255443"/>
    </source>
</evidence>
<proteinExistence type="predicted"/>
<dbReference type="EMBL" id="UGXC01000004">
    <property type="protein sequence ID" value="SUG52659.1"/>
    <property type="molecule type" value="Genomic_DNA"/>
</dbReference>
<dbReference type="Gene3D" id="1.10.238.160">
    <property type="match status" value="1"/>
</dbReference>
<dbReference type="InterPro" id="IPR010260">
    <property type="entry name" value="AlpA"/>
</dbReference>
<dbReference type="GO" id="GO:0003677">
    <property type="term" value="F:DNA binding"/>
    <property type="evidence" value="ECO:0007669"/>
    <property type="project" value="UniProtKB-KW"/>
</dbReference>
<dbReference type="Pfam" id="PF05930">
    <property type="entry name" value="Phage_AlpA"/>
    <property type="match status" value="1"/>
</dbReference>
<dbReference type="PANTHER" id="PTHR36154">
    <property type="entry name" value="DNA-BINDING TRANSCRIPTIONAL ACTIVATOR ALPA"/>
    <property type="match status" value="1"/>
</dbReference>
<dbReference type="Proteomes" id="UP000255443">
    <property type="component" value="Unassembled WGS sequence"/>
</dbReference>
<evidence type="ECO:0000313" key="1">
    <source>
        <dbReference type="EMBL" id="SUG52659.1"/>
    </source>
</evidence>
<sequence length="66" mass="7772">MYKDLPTDLITIKEVEKTTGFKKSAIYLRIGQGTFPRQVKLGSRTARWVRGEVETWKQEMINQRDK</sequence>
<reference evidence="1 2" key="1">
    <citation type="submission" date="2018-06" db="EMBL/GenBank/DDBJ databases">
        <authorList>
            <consortium name="Pathogen Informatics"/>
            <person name="Doyle S."/>
        </authorList>
    </citation>
    <scope>NUCLEOTIDE SEQUENCE [LARGE SCALE GENOMIC DNA]</scope>
    <source>
        <strain evidence="1 2">NCTC7303</strain>
    </source>
</reference>
<accession>A0A379TT27</accession>
<dbReference type="InterPro" id="IPR052931">
    <property type="entry name" value="Prophage_regulatory_activator"/>
</dbReference>
<keyword evidence="1" id="KW-0238">DNA-binding</keyword>
<name>A0A379TT27_SALER</name>
<gene>
    <name evidence="1" type="ORF">NCTC7303_04981</name>
</gene>
<dbReference type="PANTHER" id="PTHR36154:SF1">
    <property type="entry name" value="DNA-BINDING TRANSCRIPTIONAL ACTIVATOR ALPA"/>
    <property type="match status" value="1"/>
</dbReference>
<dbReference type="AlphaFoldDB" id="A0A379TT27"/>
<protein>
    <submittedName>
        <fullName evidence="1">DNA-binding protein</fullName>
    </submittedName>
</protein>
<organism evidence="1 2">
    <name type="scientific">Salmonella enterica subsp. arizonae</name>
    <dbReference type="NCBI Taxonomy" id="59203"/>
    <lineage>
        <taxon>Bacteria</taxon>
        <taxon>Pseudomonadati</taxon>
        <taxon>Pseudomonadota</taxon>
        <taxon>Gammaproteobacteria</taxon>
        <taxon>Enterobacterales</taxon>
        <taxon>Enterobacteriaceae</taxon>
        <taxon>Salmonella</taxon>
    </lineage>
</organism>